<comment type="caution">
    <text evidence="1">The sequence shown here is derived from an EMBL/GenBank/DDBJ whole genome shotgun (WGS) entry which is preliminary data.</text>
</comment>
<keyword evidence="2" id="KW-1185">Reference proteome</keyword>
<dbReference type="STRING" id="35608.A0A2U1MQQ3"/>
<organism evidence="1 2">
    <name type="scientific">Artemisia annua</name>
    <name type="common">Sweet wormwood</name>
    <dbReference type="NCBI Taxonomy" id="35608"/>
    <lineage>
        <taxon>Eukaryota</taxon>
        <taxon>Viridiplantae</taxon>
        <taxon>Streptophyta</taxon>
        <taxon>Embryophyta</taxon>
        <taxon>Tracheophyta</taxon>
        <taxon>Spermatophyta</taxon>
        <taxon>Magnoliopsida</taxon>
        <taxon>eudicotyledons</taxon>
        <taxon>Gunneridae</taxon>
        <taxon>Pentapetalae</taxon>
        <taxon>asterids</taxon>
        <taxon>campanulids</taxon>
        <taxon>Asterales</taxon>
        <taxon>Asteraceae</taxon>
        <taxon>Asteroideae</taxon>
        <taxon>Anthemideae</taxon>
        <taxon>Artemisiinae</taxon>
        <taxon>Artemisia</taxon>
    </lineage>
</organism>
<evidence type="ECO:0000313" key="2">
    <source>
        <dbReference type="Proteomes" id="UP000245207"/>
    </source>
</evidence>
<dbReference type="OrthoDB" id="298012at2759"/>
<name>A0A2U1MQQ3_ARTAN</name>
<dbReference type="AlphaFoldDB" id="A0A2U1MQQ3"/>
<dbReference type="EMBL" id="PKPP01004602">
    <property type="protein sequence ID" value="PWA63605.1"/>
    <property type="molecule type" value="Genomic_DNA"/>
</dbReference>
<evidence type="ECO:0000313" key="1">
    <source>
        <dbReference type="EMBL" id="PWA63605.1"/>
    </source>
</evidence>
<dbReference type="Proteomes" id="UP000245207">
    <property type="component" value="Unassembled WGS sequence"/>
</dbReference>
<sequence length="94" mass="10568">MATRDSLPKDKTADDLPNLLVLGPPSVFKPYKRQFSEKFRLIKPWESSIPLLKFLSTHADSVQAEAVFVFPFAATHMLELRTTPPQVVETLTIG</sequence>
<protein>
    <submittedName>
        <fullName evidence="1">D-isomer specific 2-hydroxyacid dehydrogenase, catalytic domain-containing protein</fullName>
    </submittedName>
</protein>
<gene>
    <name evidence="1" type="ORF">CTI12_AA349950</name>
</gene>
<accession>A0A2U1MQQ3</accession>
<proteinExistence type="predicted"/>
<reference evidence="1 2" key="1">
    <citation type="journal article" date="2018" name="Mol. Plant">
        <title>The genome of Artemisia annua provides insight into the evolution of Asteraceae family and artemisinin biosynthesis.</title>
        <authorList>
            <person name="Shen Q."/>
            <person name="Zhang L."/>
            <person name="Liao Z."/>
            <person name="Wang S."/>
            <person name="Yan T."/>
            <person name="Shi P."/>
            <person name="Liu M."/>
            <person name="Fu X."/>
            <person name="Pan Q."/>
            <person name="Wang Y."/>
            <person name="Lv Z."/>
            <person name="Lu X."/>
            <person name="Zhang F."/>
            <person name="Jiang W."/>
            <person name="Ma Y."/>
            <person name="Chen M."/>
            <person name="Hao X."/>
            <person name="Li L."/>
            <person name="Tang Y."/>
            <person name="Lv G."/>
            <person name="Zhou Y."/>
            <person name="Sun X."/>
            <person name="Brodelius P.E."/>
            <person name="Rose J.K.C."/>
            <person name="Tang K."/>
        </authorList>
    </citation>
    <scope>NUCLEOTIDE SEQUENCE [LARGE SCALE GENOMIC DNA]</scope>
    <source>
        <strain evidence="2">cv. Huhao1</strain>
        <tissue evidence="1">Leaf</tissue>
    </source>
</reference>